<comment type="caution">
    <text evidence="2">The sequence shown here is derived from an EMBL/GenBank/DDBJ whole genome shotgun (WGS) entry which is preliminary data.</text>
</comment>
<evidence type="ECO:0000313" key="2">
    <source>
        <dbReference type="EMBL" id="KKK63393.1"/>
    </source>
</evidence>
<gene>
    <name evidence="2" type="ORF">LCGC14_2994740</name>
</gene>
<proteinExistence type="predicted"/>
<feature type="transmembrane region" description="Helical" evidence="1">
    <location>
        <begin position="12"/>
        <end position="33"/>
    </location>
</feature>
<evidence type="ECO:0000256" key="1">
    <source>
        <dbReference type="SAM" id="Phobius"/>
    </source>
</evidence>
<protein>
    <submittedName>
        <fullName evidence="2">Uncharacterized protein</fullName>
    </submittedName>
</protein>
<dbReference type="AlphaFoldDB" id="A0A0F8X3B0"/>
<dbReference type="EMBL" id="LAZR01061534">
    <property type="protein sequence ID" value="KKK63393.1"/>
    <property type="molecule type" value="Genomic_DNA"/>
</dbReference>
<keyword evidence="1" id="KW-1133">Transmembrane helix</keyword>
<sequence length="37" mass="4275">MDQLEERIRKVILKVIVETVLMAVIIVAMFYLATVLL</sequence>
<organism evidence="2">
    <name type="scientific">marine sediment metagenome</name>
    <dbReference type="NCBI Taxonomy" id="412755"/>
    <lineage>
        <taxon>unclassified sequences</taxon>
        <taxon>metagenomes</taxon>
        <taxon>ecological metagenomes</taxon>
    </lineage>
</organism>
<keyword evidence="1" id="KW-0812">Transmembrane</keyword>
<keyword evidence="1" id="KW-0472">Membrane</keyword>
<accession>A0A0F8X3B0</accession>
<name>A0A0F8X3B0_9ZZZZ</name>
<reference evidence="2" key="1">
    <citation type="journal article" date="2015" name="Nature">
        <title>Complex archaea that bridge the gap between prokaryotes and eukaryotes.</title>
        <authorList>
            <person name="Spang A."/>
            <person name="Saw J.H."/>
            <person name="Jorgensen S.L."/>
            <person name="Zaremba-Niedzwiedzka K."/>
            <person name="Martijn J."/>
            <person name="Lind A.E."/>
            <person name="van Eijk R."/>
            <person name="Schleper C."/>
            <person name="Guy L."/>
            <person name="Ettema T.J."/>
        </authorList>
    </citation>
    <scope>NUCLEOTIDE SEQUENCE</scope>
</reference>